<dbReference type="EMBL" id="LT629750">
    <property type="protein sequence ID" value="SDS98811.1"/>
    <property type="molecule type" value="Genomic_DNA"/>
</dbReference>
<reference evidence="6" key="1">
    <citation type="submission" date="2016-10" db="EMBL/GenBank/DDBJ databases">
        <authorList>
            <person name="Varghese N."/>
            <person name="Submissions S."/>
        </authorList>
    </citation>
    <scope>NUCLEOTIDE SEQUENCE [LARGE SCALE GENOMIC DNA]</scope>
    <source>
        <strain evidence="6">GAS369</strain>
    </source>
</reference>
<sequence length="318" mass="34008">MVEVRISRIAVITGGRSPRPELLAELSARLGPVRCDEFGALDDVSEDVLAHRAPDPEAPSFLAPLGGGANVVVSVALMEEQVARLVGRLDELGYDLVVIAATALFAPVSARTPVVHGQRAVDAWISALAVGDINIGLIYPLSRQGKQLATFAHRTQFQSANATIKGGHSAYLTQAASRVSRADLIVMQSVGYTEAMAEQVARESGKPVVTARGIIAAAMRLRLDEIMGRMSEPPADGYTGAELLKRLPEAKTLLTPRENEVLAHVLEGGANKPIARALHISHRTVEIHRSRAMAKLGARSVTELIRRSLKAPRAEPPT</sequence>
<name>A0A1H1WQB0_9BRAD</name>
<keyword evidence="2" id="KW-0238">DNA-binding</keyword>
<dbReference type="GO" id="GO:0006355">
    <property type="term" value="P:regulation of DNA-templated transcription"/>
    <property type="evidence" value="ECO:0007669"/>
    <property type="project" value="InterPro"/>
</dbReference>
<feature type="domain" description="HTH luxR-type" evidence="4">
    <location>
        <begin position="247"/>
        <end position="312"/>
    </location>
</feature>
<evidence type="ECO:0000313" key="6">
    <source>
        <dbReference type="Proteomes" id="UP000243904"/>
    </source>
</evidence>
<dbReference type="AlphaFoldDB" id="A0A1H1WQB0"/>
<dbReference type="CDD" id="cd06170">
    <property type="entry name" value="LuxR_C_like"/>
    <property type="match status" value="1"/>
</dbReference>
<evidence type="ECO:0000256" key="1">
    <source>
        <dbReference type="ARBA" id="ARBA00023015"/>
    </source>
</evidence>
<keyword evidence="6" id="KW-1185">Reference proteome</keyword>
<dbReference type="Proteomes" id="UP000243904">
    <property type="component" value="Chromosome I"/>
</dbReference>
<evidence type="ECO:0000256" key="3">
    <source>
        <dbReference type="ARBA" id="ARBA00023163"/>
    </source>
</evidence>
<evidence type="ECO:0000256" key="2">
    <source>
        <dbReference type="ARBA" id="ARBA00023125"/>
    </source>
</evidence>
<dbReference type="SUPFAM" id="SSF46894">
    <property type="entry name" value="C-terminal effector domain of the bipartite response regulators"/>
    <property type="match status" value="1"/>
</dbReference>
<gene>
    <name evidence="5" type="ORF">SAMN05444158_3942</name>
</gene>
<dbReference type="SMART" id="SM00421">
    <property type="entry name" value="HTH_LUXR"/>
    <property type="match status" value="1"/>
</dbReference>
<dbReference type="InterPro" id="IPR010843">
    <property type="entry name" value="Uncharacterised_AroM"/>
</dbReference>
<dbReference type="PROSITE" id="PS00622">
    <property type="entry name" value="HTH_LUXR_1"/>
    <property type="match status" value="1"/>
</dbReference>
<keyword evidence="3" id="KW-0804">Transcription</keyword>
<dbReference type="PANTHER" id="PTHR44688">
    <property type="entry name" value="DNA-BINDING TRANSCRIPTIONAL ACTIVATOR DEVR_DOSR"/>
    <property type="match status" value="1"/>
</dbReference>
<dbReference type="InterPro" id="IPR000792">
    <property type="entry name" value="Tscrpt_reg_LuxR_C"/>
</dbReference>
<dbReference type="PROSITE" id="PS50043">
    <property type="entry name" value="HTH_LUXR_2"/>
    <property type="match status" value="1"/>
</dbReference>
<dbReference type="PANTHER" id="PTHR44688:SF16">
    <property type="entry name" value="DNA-BINDING TRANSCRIPTIONAL ACTIVATOR DEVR_DOSR"/>
    <property type="match status" value="1"/>
</dbReference>
<dbReference type="InterPro" id="IPR016032">
    <property type="entry name" value="Sig_transdc_resp-reg_C-effctor"/>
</dbReference>
<evidence type="ECO:0000259" key="4">
    <source>
        <dbReference type="PROSITE" id="PS50043"/>
    </source>
</evidence>
<dbReference type="Gene3D" id="1.10.10.10">
    <property type="entry name" value="Winged helix-like DNA-binding domain superfamily/Winged helix DNA-binding domain"/>
    <property type="match status" value="1"/>
</dbReference>
<organism evidence="5 6">
    <name type="scientific">Bradyrhizobium canariense</name>
    <dbReference type="NCBI Taxonomy" id="255045"/>
    <lineage>
        <taxon>Bacteria</taxon>
        <taxon>Pseudomonadati</taxon>
        <taxon>Pseudomonadota</taxon>
        <taxon>Alphaproteobacteria</taxon>
        <taxon>Hyphomicrobiales</taxon>
        <taxon>Nitrobacteraceae</taxon>
        <taxon>Bradyrhizobium</taxon>
    </lineage>
</organism>
<dbReference type="Pfam" id="PF00196">
    <property type="entry name" value="GerE"/>
    <property type="match status" value="1"/>
</dbReference>
<dbReference type="Pfam" id="PF07302">
    <property type="entry name" value="AroM"/>
    <property type="match status" value="1"/>
</dbReference>
<protein>
    <submittedName>
        <fullName evidence="5">Two-component response regulator, FixJ family, consists of REC and HTH domains</fullName>
    </submittedName>
</protein>
<dbReference type="PRINTS" id="PR00038">
    <property type="entry name" value="HTHLUXR"/>
</dbReference>
<keyword evidence="1" id="KW-0805">Transcription regulation</keyword>
<evidence type="ECO:0000313" key="5">
    <source>
        <dbReference type="EMBL" id="SDS98811.1"/>
    </source>
</evidence>
<accession>A0A1H1WQB0</accession>
<dbReference type="InterPro" id="IPR036388">
    <property type="entry name" value="WH-like_DNA-bd_sf"/>
</dbReference>
<dbReference type="GO" id="GO:0003677">
    <property type="term" value="F:DNA binding"/>
    <property type="evidence" value="ECO:0007669"/>
    <property type="project" value="UniProtKB-KW"/>
</dbReference>
<proteinExistence type="predicted"/>